<reference evidence="1" key="1">
    <citation type="submission" date="2021-06" db="EMBL/GenBank/DDBJ databases">
        <authorList>
            <person name="Kallberg Y."/>
            <person name="Tangrot J."/>
            <person name="Rosling A."/>
        </authorList>
    </citation>
    <scope>NUCLEOTIDE SEQUENCE</scope>
    <source>
        <strain evidence="1">MA461A</strain>
    </source>
</reference>
<gene>
    <name evidence="1" type="ORF">RPERSI_LOCUS18169</name>
</gene>
<dbReference type="EMBL" id="CAJVQC010047676">
    <property type="protein sequence ID" value="CAG8785111.1"/>
    <property type="molecule type" value="Genomic_DNA"/>
</dbReference>
<protein>
    <submittedName>
        <fullName evidence="1">2419_t:CDS:1</fullName>
    </submittedName>
</protein>
<feature type="non-terminal residue" evidence="1">
    <location>
        <position position="187"/>
    </location>
</feature>
<keyword evidence="2" id="KW-1185">Reference proteome</keyword>
<proteinExistence type="predicted"/>
<feature type="non-terminal residue" evidence="1">
    <location>
        <position position="1"/>
    </location>
</feature>
<organism evidence="1 2">
    <name type="scientific">Racocetra persica</name>
    <dbReference type="NCBI Taxonomy" id="160502"/>
    <lineage>
        <taxon>Eukaryota</taxon>
        <taxon>Fungi</taxon>
        <taxon>Fungi incertae sedis</taxon>
        <taxon>Mucoromycota</taxon>
        <taxon>Glomeromycotina</taxon>
        <taxon>Glomeromycetes</taxon>
        <taxon>Diversisporales</taxon>
        <taxon>Gigasporaceae</taxon>
        <taxon>Racocetra</taxon>
    </lineage>
</organism>
<name>A0ACA9RBL3_9GLOM</name>
<accession>A0ACA9RBL3</accession>
<sequence length="187" mass="22493">RLPTKFKQINDKYRFILPNDAKIWFKLSWESLTNDLTSPNLNKLKYNREDEIFFLKCYTAYITITEISEETWLTDTIHQFLKSAVHDIPGLTYATLSRHLRNEENYKPDRTKRLKLEDNQFEILYIEGTNPELKERKRQEDAEKLQQLIKLNLDELLRNLQHTYRNKINENIAKKNYDNPLITIQST</sequence>
<evidence type="ECO:0000313" key="1">
    <source>
        <dbReference type="EMBL" id="CAG8785111.1"/>
    </source>
</evidence>
<dbReference type="Proteomes" id="UP000789920">
    <property type="component" value="Unassembled WGS sequence"/>
</dbReference>
<comment type="caution">
    <text evidence="1">The sequence shown here is derived from an EMBL/GenBank/DDBJ whole genome shotgun (WGS) entry which is preliminary data.</text>
</comment>
<evidence type="ECO:0000313" key="2">
    <source>
        <dbReference type="Proteomes" id="UP000789920"/>
    </source>
</evidence>